<feature type="transmembrane region" description="Helical" evidence="11">
    <location>
        <begin position="37"/>
        <end position="62"/>
    </location>
</feature>
<dbReference type="Pfam" id="PF13347">
    <property type="entry name" value="MFS_2"/>
    <property type="match status" value="1"/>
</dbReference>
<gene>
    <name evidence="13" type="primary">LOC125423049</name>
</gene>
<dbReference type="NCBIfam" id="TIGR01301">
    <property type="entry name" value="GPH_sucrose"/>
    <property type="match status" value="1"/>
</dbReference>
<comment type="subcellular location">
    <subcellularLocation>
        <location evidence="1">Membrane</location>
        <topology evidence="1">Multi-pass membrane protein</topology>
    </subcellularLocation>
</comment>
<keyword evidence="8 11" id="KW-1133">Transmembrane helix</keyword>
<evidence type="ECO:0000313" key="13">
    <source>
        <dbReference type="RefSeq" id="XP_048332158.2"/>
    </source>
</evidence>
<name>A0ABM3INF4_ZIZJJ</name>
<feature type="transmembrane region" description="Helical" evidence="11">
    <location>
        <begin position="293"/>
        <end position="312"/>
    </location>
</feature>
<keyword evidence="4" id="KW-0813">Transport</keyword>
<evidence type="ECO:0000256" key="5">
    <source>
        <dbReference type="ARBA" id="ARBA00022597"/>
    </source>
</evidence>
<keyword evidence="7" id="KW-0769">Symport</keyword>
<evidence type="ECO:0000256" key="1">
    <source>
        <dbReference type="ARBA" id="ARBA00004141"/>
    </source>
</evidence>
<evidence type="ECO:0000256" key="11">
    <source>
        <dbReference type="SAM" id="Phobius"/>
    </source>
</evidence>
<protein>
    <submittedName>
        <fullName evidence="13">Sucrose transport protein SUC6</fullName>
    </submittedName>
</protein>
<dbReference type="InterPro" id="IPR036259">
    <property type="entry name" value="MFS_trans_sf"/>
</dbReference>
<feature type="region of interest" description="Disordered" evidence="10">
    <location>
        <begin position="1"/>
        <end position="30"/>
    </location>
</feature>
<dbReference type="SUPFAM" id="SSF103473">
    <property type="entry name" value="MFS general substrate transporter"/>
    <property type="match status" value="1"/>
</dbReference>
<sequence length="524" mass="56101">MAMEVESSTKNKDDLPNQVKPKTMPSPQQRSSPLRKILVVASIAAGVQFGWALQLSLLTPYVQLLGIPHTWSSFVWLCGPISGLLVQPIVGYYSDRCNSRFGRRRPFIAGGATCVIFAVFLIGFAADLGHALGDSLGKKTKPRAVAFFVVGFWILDVANNMLQGPCRALMADLSGGDHSKMRSANAAFSFFMGVGNVLGYAAGSYTKLYHIFSFTKSQACDVYCANLKSCFVIDIVLLLVLTATALTLVKEKTLEEIRSEGADDEGGEEVEIVKTPFLGEVVGAFRGLKRPMWILLLVTALNWVAWFPFLLFDTDWMGREVYGGKVGDGGLYDEGVRAGSLGLMFNSIVLGFMSVGIEFMSRILGGPKRLWGIVNFLLAVFLSLTVLITKLAHSTRRFDPAGKLLPPPLGVKAGALSIFAALGIPQAATYSIPFALASIFCDTSGAGQGLSLGVLNLSIVIPQMFVSVISGPWDALFGGGNLPAFVLGAVAAFASGIFAIFVLPSPPVDQVNSKMARSASIAFH</sequence>
<feature type="transmembrane region" description="Helical" evidence="11">
    <location>
        <begin position="74"/>
        <end position="94"/>
    </location>
</feature>
<evidence type="ECO:0000256" key="8">
    <source>
        <dbReference type="ARBA" id="ARBA00022989"/>
    </source>
</evidence>
<keyword evidence="6 11" id="KW-0812">Transmembrane</keyword>
<dbReference type="RefSeq" id="XP_048332158.2">
    <property type="nucleotide sequence ID" value="XM_048476201.2"/>
</dbReference>
<feature type="transmembrane region" description="Helical" evidence="11">
    <location>
        <begin position="449"/>
        <end position="470"/>
    </location>
</feature>
<comment type="similarity">
    <text evidence="3">Belongs to the glycoside-pentoside-hexuronide (GPH) cation symporter transporter (TC 2.A.2.4) family.</text>
</comment>
<evidence type="ECO:0000256" key="7">
    <source>
        <dbReference type="ARBA" id="ARBA00022847"/>
    </source>
</evidence>
<feature type="transmembrane region" description="Helical" evidence="11">
    <location>
        <begin position="341"/>
        <end position="360"/>
    </location>
</feature>
<feature type="transmembrane region" description="Helical" evidence="11">
    <location>
        <begin position="372"/>
        <end position="393"/>
    </location>
</feature>
<dbReference type="Proteomes" id="UP001652623">
    <property type="component" value="Chromosome 5"/>
</dbReference>
<feature type="transmembrane region" description="Helical" evidence="11">
    <location>
        <begin position="106"/>
        <end position="124"/>
    </location>
</feature>
<evidence type="ECO:0000256" key="3">
    <source>
        <dbReference type="ARBA" id="ARBA00007134"/>
    </source>
</evidence>
<dbReference type="InterPro" id="IPR005989">
    <property type="entry name" value="Suc_symporter_pln"/>
</dbReference>
<feature type="transmembrane region" description="Helical" evidence="11">
    <location>
        <begin position="413"/>
        <end position="437"/>
    </location>
</feature>
<feature type="transmembrane region" description="Helical" evidence="11">
    <location>
        <begin position="144"/>
        <end position="162"/>
    </location>
</feature>
<accession>A0ABM3INF4</accession>
<evidence type="ECO:0000256" key="9">
    <source>
        <dbReference type="ARBA" id="ARBA00023136"/>
    </source>
</evidence>
<feature type="transmembrane region" description="Helical" evidence="11">
    <location>
        <begin position="183"/>
        <end position="203"/>
    </location>
</feature>
<dbReference type="CDD" id="cd17313">
    <property type="entry name" value="MFS_SLC45_SUC"/>
    <property type="match status" value="1"/>
</dbReference>
<comment type="pathway">
    <text evidence="2">Glycan biosynthesis; sucrose metabolism.</text>
</comment>
<keyword evidence="9 11" id="KW-0472">Membrane</keyword>
<dbReference type="PANTHER" id="PTHR19432">
    <property type="entry name" value="SUGAR TRANSPORTER"/>
    <property type="match status" value="1"/>
</dbReference>
<evidence type="ECO:0000313" key="12">
    <source>
        <dbReference type="Proteomes" id="UP001652623"/>
    </source>
</evidence>
<evidence type="ECO:0000256" key="4">
    <source>
        <dbReference type="ARBA" id="ARBA00022448"/>
    </source>
</evidence>
<feature type="transmembrane region" description="Helical" evidence="11">
    <location>
        <begin position="231"/>
        <end position="249"/>
    </location>
</feature>
<keyword evidence="12" id="KW-1185">Reference proteome</keyword>
<evidence type="ECO:0000256" key="2">
    <source>
        <dbReference type="ARBA" id="ARBA00004914"/>
    </source>
</evidence>
<evidence type="ECO:0000256" key="10">
    <source>
        <dbReference type="SAM" id="MobiDB-lite"/>
    </source>
</evidence>
<keyword evidence="5" id="KW-0762">Sugar transport</keyword>
<dbReference type="Gene3D" id="1.20.1250.20">
    <property type="entry name" value="MFS general substrate transporter like domains"/>
    <property type="match status" value="1"/>
</dbReference>
<dbReference type="PANTHER" id="PTHR19432:SF70">
    <property type="entry name" value="SUCROSE TRANSPORT PROTEIN SUC1-RELATED"/>
    <property type="match status" value="1"/>
</dbReference>
<feature type="transmembrane region" description="Helical" evidence="11">
    <location>
        <begin position="482"/>
        <end position="503"/>
    </location>
</feature>
<proteinExistence type="inferred from homology"/>
<organism evidence="12 13">
    <name type="scientific">Ziziphus jujuba</name>
    <name type="common">Chinese jujube</name>
    <name type="synonym">Ziziphus sativa</name>
    <dbReference type="NCBI Taxonomy" id="326968"/>
    <lineage>
        <taxon>Eukaryota</taxon>
        <taxon>Viridiplantae</taxon>
        <taxon>Streptophyta</taxon>
        <taxon>Embryophyta</taxon>
        <taxon>Tracheophyta</taxon>
        <taxon>Spermatophyta</taxon>
        <taxon>Magnoliopsida</taxon>
        <taxon>eudicotyledons</taxon>
        <taxon>Gunneridae</taxon>
        <taxon>Pentapetalae</taxon>
        <taxon>rosids</taxon>
        <taxon>fabids</taxon>
        <taxon>Rosales</taxon>
        <taxon>Rhamnaceae</taxon>
        <taxon>Paliureae</taxon>
        <taxon>Ziziphus</taxon>
    </lineage>
</organism>
<evidence type="ECO:0000256" key="6">
    <source>
        <dbReference type="ARBA" id="ARBA00022692"/>
    </source>
</evidence>
<dbReference type="GeneID" id="125423049"/>
<reference evidence="13" key="1">
    <citation type="submission" date="2025-08" db="UniProtKB">
        <authorList>
            <consortium name="RefSeq"/>
        </authorList>
    </citation>
    <scope>IDENTIFICATION</scope>
    <source>
        <tissue evidence="13">Seedling</tissue>
    </source>
</reference>